<evidence type="ECO:0000313" key="2">
    <source>
        <dbReference type="EMBL" id="GLF98776.1"/>
    </source>
</evidence>
<evidence type="ECO:0000313" key="3">
    <source>
        <dbReference type="Proteomes" id="UP001291653"/>
    </source>
</evidence>
<protein>
    <recommendedName>
        <fullName evidence="4">ABM domain-containing protein</fullName>
    </recommendedName>
</protein>
<organism evidence="2 3">
    <name type="scientific">Streptomyces yaizuensis</name>
    <dbReference type="NCBI Taxonomy" id="2989713"/>
    <lineage>
        <taxon>Bacteria</taxon>
        <taxon>Bacillati</taxon>
        <taxon>Actinomycetota</taxon>
        <taxon>Actinomycetes</taxon>
        <taxon>Kitasatosporales</taxon>
        <taxon>Streptomycetaceae</taxon>
        <taxon>Streptomyces</taxon>
    </lineage>
</organism>
<keyword evidence="3" id="KW-1185">Reference proteome</keyword>
<proteinExistence type="predicted"/>
<dbReference type="Proteomes" id="UP001291653">
    <property type="component" value="Unassembled WGS sequence"/>
</dbReference>
<name>A0ABQ5P860_9ACTN</name>
<accession>A0ABQ5P860</accession>
<dbReference type="RefSeq" id="WP_323450749.1">
    <property type="nucleotide sequence ID" value="NZ_BSBI01000016.1"/>
</dbReference>
<dbReference type="EMBL" id="BSBI01000016">
    <property type="protein sequence ID" value="GLF98776.1"/>
    <property type="molecule type" value="Genomic_DNA"/>
</dbReference>
<reference evidence="2 3" key="1">
    <citation type="submission" date="2022-10" db="EMBL/GenBank/DDBJ databases">
        <title>Draft genome sequence of Streptomyces sp. YSPA8.</title>
        <authorList>
            <person name="Moriuchi R."/>
            <person name="Dohra H."/>
            <person name="Yamamura H."/>
            <person name="Kodani S."/>
        </authorList>
    </citation>
    <scope>NUCLEOTIDE SEQUENCE [LARGE SCALE GENOMIC DNA]</scope>
    <source>
        <strain evidence="2 3">YSPA8</strain>
    </source>
</reference>
<evidence type="ECO:0000256" key="1">
    <source>
        <dbReference type="SAM" id="MobiDB-lite"/>
    </source>
</evidence>
<evidence type="ECO:0008006" key="4">
    <source>
        <dbReference type="Google" id="ProtNLM"/>
    </source>
</evidence>
<feature type="region of interest" description="Disordered" evidence="1">
    <location>
        <begin position="82"/>
        <end position="102"/>
    </location>
</feature>
<gene>
    <name evidence="2" type="ORF">SYYSPA8_30785</name>
</gene>
<comment type="caution">
    <text evidence="2">The sequence shown here is derived from an EMBL/GenBank/DDBJ whole genome shotgun (WGS) entry which is preliminary data.</text>
</comment>
<sequence length="102" mass="11137">MSKDTAFVVRYTMRPETADANQELVENVFAELSRKRPEGVRYASLRLADGVTFVHVAIIEEGAMQLTDLAAFQEFQKGFAERADGTPQAGPATVVGSWGFAP</sequence>